<evidence type="ECO:0000313" key="3">
    <source>
        <dbReference type="EMBL" id="MDH6179996.1"/>
    </source>
</evidence>
<keyword evidence="2" id="KW-0812">Transmembrane</keyword>
<evidence type="ECO:0000256" key="1">
    <source>
        <dbReference type="SAM" id="MobiDB-lite"/>
    </source>
</evidence>
<dbReference type="RefSeq" id="WP_322132365.1">
    <property type="nucleotide sequence ID" value="NZ_CP085036.1"/>
</dbReference>
<accession>A0ABT6KJY3</accession>
<comment type="caution">
    <text evidence="3">The sequence shown here is derived from an EMBL/GenBank/DDBJ whole genome shotgun (WGS) entry which is preliminary data.</text>
</comment>
<gene>
    <name evidence="3" type="ORF">M2152_000178</name>
</gene>
<evidence type="ECO:0000256" key="2">
    <source>
        <dbReference type="SAM" id="Phobius"/>
    </source>
</evidence>
<dbReference type="Proteomes" id="UP001160142">
    <property type="component" value="Unassembled WGS sequence"/>
</dbReference>
<evidence type="ECO:0000313" key="4">
    <source>
        <dbReference type="Proteomes" id="UP001160142"/>
    </source>
</evidence>
<feature type="compositionally biased region" description="Low complexity" evidence="1">
    <location>
        <begin position="71"/>
        <end position="80"/>
    </location>
</feature>
<protein>
    <submittedName>
        <fullName evidence="3">Uncharacterized protein</fullName>
    </submittedName>
</protein>
<organism evidence="3 4">
    <name type="scientific">Antiquaquibacter oligotrophicus</name>
    <dbReference type="NCBI Taxonomy" id="2880260"/>
    <lineage>
        <taxon>Bacteria</taxon>
        <taxon>Bacillati</taxon>
        <taxon>Actinomycetota</taxon>
        <taxon>Actinomycetes</taxon>
        <taxon>Micrococcales</taxon>
        <taxon>Microbacteriaceae</taxon>
        <taxon>Antiquaquibacter</taxon>
    </lineage>
</organism>
<sequence>MTNSREPDHLRGPAGARRGPVVLAILLSVLVLAGVIVALVFFTSGNADPAPTTGPSPSATVAPTPTPAPTPSASTDPSASWTFESGSFGPITLGGDGVQTGANLGWAPSTASECFTVQRSISGVVDPVDPRWVIGYGAFTDGRGIQWIDLRSVGNVGSLSPDAPRTNRGIGIGSTEDELVAAYPEAIVTTDTGSYREYAVAAGDGTYLHFGLGTDLVVFRLITDSLADSASGSYGC</sequence>
<keyword evidence="2" id="KW-0472">Membrane</keyword>
<keyword evidence="2" id="KW-1133">Transmembrane helix</keyword>
<proteinExistence type="predicted"/>
<dbReference type="EMBL" id="JARXVQ010000001">
    <property type="protein sequence ID" value="MDH6179996.1"/>
    <property type="molecule type" value="Genomic_DNA"/>
</dbReference>
<feature type="region of interest" description="Disordered" evidence="1">
    <location>
        <begin position="47"/>
        <end position="81"/>
    </location>
</feature>
<reference evidence="3 4" key="1">
    <citation type="submission" date="2023-04" db="EMBL/GenBank/DDBJ databases">
        <title>Genome Encyclopedia of Bacteria and Archaea VI: Functional Genomics of Type Strains.</title>
        <authorList>
            <person name="Whitman W."/>
        </authorList>
    </citation>
    <scope>NUCLEOTIDE SEQUENCE [LARGE SCALE GENOMIC DNA]</scope>
    <source>
        <strain evidence="3 4">SG_E_30_P1</strain>
    </source>
</reference>
<keyword evidence="4" id="KW-1185">Reference proteome</keyword>
<name>A0ABT6KJY3_9MICO</name>
<feature type="compositionally biased region" description="Low complexity" evidence="1">
    <location>
        <begin position="47"/>
        <end position="63"/>
    </location>
</feature>
<feature type="transmembrane region" description="Helical" evidence="2">
    <location>
        <begin position="21"/>
        <end position="42"/>
    </location>
</feature>